<dbReference type="AlphaFoldDB" id="A0A8X6YNU2"/>
<reference evidence="1" key="1">
    <citation type="submission" date="2020-08" db="EMBL/GenBank/DDBJ databases">
        <title>Multicomponent nature underlies the extraordinary mechanical properties of spider dragline silk.</title>
        <authorList>
            <person name="Kono N."/>
            <person name="Nakamura H."/>
            <person name="Mori M."/>
            <person name="Yoshida Y."/>
            <person name="Ohtoshi R."/>
            <person name="Malay A.D."/>
            <person name="Moran D.A.P."/>
            <person name="Tomita M."/>
            <person name="Numata K."/>
            <person name="Arakawa K."/>
        </authorList>
    </citation>
    <scope>NUCLEOTIDE SEQUENCE</scope>
</reference>
<evidence type="ECO:0000313" key="1">
    <source>
        <dbReference type="EMBL" id="GFY72974.1"/>
    </source>
</evidence>
<gene>
    <name evidence="1" type="ORF">TNIN_1731</name>
</gene>
<keyword evidence="2" id="KW-1185">Reference proteome</keyword>
<dbReference type="EMBL" id="BMAV01019752">
    <property type="protein sequence ID" value="GFY72974.1"/>
    <property type="molecule type" value="Genomic_DNA"/>
</dbReference>
<evidence type="ECO:0000313" key="2">
    <source>
        <dbReference type="Proteomes" id="UP000886998"/>
    </source>
</evidence>
<sequence>MRAKGDVLLHATNLIMQAETGILKPGVLNAVRSHQTREYAMQRVGFRYYCMGIVGHMANYAKCLKKSFTGQKDLQPTTSR</sequence>
<dbReference type="Proteomes" id="UP000886998">
    <property type="component" value="Unassembled WGS sequence"/>
</dbReference>
<accession>A0A8X6YNU2</accession>
<protein>
    <submittedName>
        <fullName evidence="1">Uncharacterized protein</fullName>
    </submittedName>
</protein>
<proteinExistence type="predicted"/>
<organism evidence="1 2">
    <name type="scientific">Trichonephila inaurata madagascariensis</name>
    <dbReference type="NCBI Taxonomy" id="2747483"/>
    <lineage>
        <taxon>Eukaryota</taxon>
        <taxon>Metazoa</taxon>
        <taxon>Ecdysozoa</taxon>
        <taxon>Arthropoda</taxon>
        <taxon>Chelicerata</taxon>
        <taxon>Arachnida</taxon>
        <taxon>Araneae</taxon>
        <taxon>Araneomorphae</taxon>
        <taxon>Entelegynae</taxon>
        <taxon>Araneoidea</taxon>
        <taxon>Nephilidae</taxon>
        <taxon>Trichonephila</taxon>
        <taxon>Trichonephila inaurata</taxon>
    </lineage>
</organism>
<comment type="caution">
    <text evidence="1">The sequence shown here is derived from an EMBL/GenBank/DDBJ whole genome shotgun (WGS) entry which is preliminary data.</text>
</comment>
<name>A0A8X6YNU2_9ARAC</name>